<feature type="active site" evidence="8">
    <location>
        <position position="77"/>
    </location>
</feature>
<feature type="binding site" evidence="8">
    <location>
        <position position="73"/>
    </location>
    <ligand>
        <name>Mg(2+)</name>
        <dbReference type="ChEBI" id="CHEBI:18420"/>
    </ligand>
</feature>
<dbReference type="SMART" id="SM00358">
    <property type="entry name" value="DSRM"/>
    <property type="match status" value="1"/>
</dbReference>
<feature type="active site" evidence="8">
    <location>
        <position position="149"/>
    </location>
</feature>
<dbReference type="CDD" id="cd00593">
    <property type="entry name" value="RIBOc"/>
    <property type="match status" value="1"/>
</dbReference>
<dbReference type="CDD" id="cd10845">
    <property type="entry name" value="DSRM_RNAse_III_family"/>
    <property type="match status" value="1"/>
</dbReference>
<keyword evidence="8" id="KW-0479">Metal-binding</keyword>
<keyword evidence="12" id="KW-1185">Reference proteome</keyword>
<evidence type="ECO:0000256" key="4">
    <source>
        <dbReference type="ARBA" id="ARBA00022722"/>
    </source>
</evidence>
<keyword evidence="8" id="KW-0963">Cytoplasm</keyword>
<dbReference type="SUPFAM" id="SSF54768">
    <property type="entry name" value="dsRNA-binding domain-like"/>
    <property type="match status" value="1"/>
</dbReference>
<evidence type="ECO:0000256" key="6">
    <source>
        <dbReference type="ARBA" id="ARBA00022801"/>
    </source>
</evidence>
<dbReference type="PROSITE" id="PS50142">
    <property type="entry name" value="RNASE_3_2"/>
    <property type="match status" value="1"/>
</dbReference>
<dbReference type="Gene3D" id="3.30.160.20">
    <property type="match status" value="1"/>
</dbReference>
<evidence type="ECO:0000256" key="8">
    <source>
        <dbReference type="HAMAP-Rule" id="MF_00104"/>
    </source>
</evidence>
<comment type="cofactor">
    <cofactor evidence="8">
        <name>Mg(2+)</name>
        <dbReference type="ChEBI" id="CHEBI:18420"/>
    </cofactor>
</comment>
<evidence type="ECO:0000313" key="12">
    <source>
        <dbReference type="Proteomes" id="UP001235094"/>
    </source>
</evidence>
<reference evidence="11 12" key="1">
    <citation type="submission" date="2023-07" db="EMBL/GenBank/DDBJ databases">
        <title>Genomic Encyclopedia of Type Strains, Phase IV (KMG-IV): sequencing the most valuable type-strain genomes for metagenomic binning, comparative biology and taxonomic classification.</title>
        <authorList>
            <person name="Goeker M."/>
        </authorList>
    </citation>
    <scope>NUCLEOTIDE SEQUENCE [LARGE SCALE GENOMIC DNA]</scope>
    <source>
        <strain evidence="11 12">DSM 15561</strain>
    </source>
</reference>
<dbReference type="Proteomes" id="UP001235094">
    <property type="component" value="Unassembled WGS sequence"/>
</dbReference>
<keyword evidence="6 8" id="KW-0378">Hydrolase</keyword>
<keyword evidence="3 8" id="KW-0507">mRNA processing</keyword>
<feature type="binding site" evidence="8">
    <location>
        <position position="146"/>
    </location>
    <ligand>
        <name>Mg(2+)</name>
        <dbReference type="ChEBI" id="CHEBI:18420"/>
    </ligand>
</feature>
<name>A0ABU0LQ04_9HYPH</name>
<dbReference type="PANTHER" id="PTHR11207">
    <property type="entry name" value="RIBONUCLEASE III"/>
    <property type="match status" value="1"/>
</dbReference>
<gene>
    <name evidence="8" type="primary">rnc</name>
    <name evidence="11" type="ORF">QOZ99_001662</name>
</gene>
<dbReference type="PANTHER" id="PTHR11207:SF0">
    <property type="entry name" value="RIBONUCLEASE 3"/>
    <property type="match status" value="1"/>
</dbReference>
<evidence type="ECO:0000256" key="1">
    <source>
        <dbReference type="ARBA" id="ARBA00000109"/>
    </source>
</evidence>
<dbReference type="EMBL" id="JAUSVR010000004">
    <property type="protein sequence ID" value="MDQ0510774.1"/>
    <property type="molecule type" value="Genomic_DNA"/>
</dbReference>
<evidence type="ECO:0000256" key="5">
    <source>
        <dbReference type="ARBA" id="ARBA00022759"/>
    </source>
</evidence>
<dbReference type="GO" id="GO:0004525">
    <property type="term" value="F:ribonuclease III activity"/>
    <property type="evidence" value="ECO:0007669"/>
    <property type="project" value="UniProtKB-EC"/>
</dbReference>
<dbReference type="InterPro" id="IPR036389">
    <property type="entry name" value="RNase_III_sf"/>
</dbReference>
<dbReference type="SUPFAM" id="SSF69065">
    <property type="entry name" value="RNase III domain-like"/>
    <property type="match status" value="1"/>
</dbReference>
<evidence type="ECO:0000313" key="11">
    <source>
        <dbReference type="EMBL" id="MDQ0510774.1"/>
    </source>
</evidence>
<keyword evidence="7 8" id="KW-0694">RNA-binding</keyword>
<comment type="caution">
    <text evidence="11">The sequence shown here is derived from an EMBL/GenBank/DDBJ whole genome shotgun (WGS) entry which is preliminary data.</text>
</comment>
<evidence type="ECO:0000256" key="7">
    <source>
        <dbReference type="ARBA" id="ARBA00022884"/>
    </source>
</evidence>
<sequence length="254" mass="27017">MALVGALGPPALLRAMTRGARASLDEAGLASLEEALGHRFKDRAHLALALTHISAVTGVQGSRARVRSYQRLEFLGDHVLGLVVSDMLYRAYTSAEEGELSRRLADLVCEDSCAEVARAMGVGAYIRLGAGEDRSGGRDRPAILADIAESVLAAVYLDAGFPAAEALVERFWRPRLRLAGGSARDPKTALQEWAQARGLPPPGYRLVERSGPDHSPLFRIAVEVPGFASVEADGPSKQNAQKAAAAAFLEQVHA</sequence>
<keyword evidence="8" id="KW-0699">rRNA-binding</keyword>
<keyword evidence="8" id="KW-0460">Magnesium</keyword>
<dbReference type="Gene3D" id="1.10.1520.10">
    <property type="entry name" value="Ribonuclease III domain"/>
    <property type="match status" value="1"/>
</dbReference>
<comment type="function">
    <text evidence="8">Digests double-stranded RNA. Involved in the processing of primary rRNA transcript to yield the immediate precursors to the large and small rRNAs (23S and 16S). Processes some mRNAs, and tRNAs when they are encoded in the rRNA operon. Processes pre-crRNA and tracrRNA of type II CRISPR loci if present in the organism.</text>
</comment>
<dbReference type="PROSITE" id="PS00517">
    <property type="entry name" value="RNASE_3_1"/>
    <property type="match status" value="1"/>
</dbReference>
<dbReference type="InterPro" id="IPR014720">
    <property type="entry name" value="dsRBD_dom"/>
</dbReference>
<evidence type="ECO:0000259" key="9">
    <source>
        <dbReference type="PROSITE" id="PS50137"/>
    </source>
</evidence>
<proteinExistence type="inferred from homology"/>
<dbReference type="InterPro" id="IPR011907">
    <property type="entry name" value="RNase_III"/>
</dbReference>
<feature type="domain" description="RNase III" evidence="10">
    <location>
        <begin position="29"/>
        <end position="160"/>
    </location>
</feature>
<protein>
    <recommendedName>
        <fullName evidence="8">Ribonuclease 3</fullName>
        <ecNumber evidence="8">3.1.26.3</ecNumber>
    </recommendedName>
    <alternativeName>
        <fullName evidence="8">Ribonuclease III</fullName>
        <shortName evidence="8">RNase III</shortName>
    </alternativeName>
</protein>
<keyword evidence="8" id="KW-0698">rRNA processing</keyword>
<accession>A0ABU0LQ04</accession>
<comment type="catalytic activity">
    <reaction evidence="1 8">
        <text>Endonucleolytic cleavage to 5'-phosphomonoester.</text>
        <dbReference type="EC" id="3.1.26.3"/>
    </reaction>
</comment>
<organism evidence="11 12">
    <name type="scientific">Ancylobacter amanitiformis</name>
    <dbReference type="NCBI Taxonomy" id="217069"/>
    <lineage>
        <taxon>Bacteria</taxon>
        <taxon>Pseudomonadati</taxon>
        <taxon>Pseudomonadota</taxon>
        <taxon>Alphaproteobacteria</taxon>
        <taxon>Hyphomicrobiales</taxon>
        <taxon>Xanthobacteraceae</taxon>
        <taxon>Ancylobacter</taxon>
    </lineage>
</organism>
<dbReference type="Pfam" id="PF14622">
    <property type="entry name" value="Ribonucleas_3_3"/>
    <property type="match status" value="1"/>
</dbReference>
<evidence type="ECO:0000256" key="3">
    <source>
        <dbReference type="ARBA" id="ARBA00022664"/>
    </source>
</evidence>
<evidence type="ECO:0000259" key="10">
    <source>
        <dbReference type="PROSITE" id="PS50142"/>
    </source>
</evidence>
<dbReference type="HAMAP" id="MF_00104">
    <property type="entry name" value="RNase_III"/>
    <property type="match status" value="1"/>
</dbReference>
<dbReference type="SMART" id="SM00535">
    <property type="entry name" value="RIBOc"/>
    <property type="match status" value="1"/>
</dbReference>
<comment type="subcellular location">
    <subcellularLocation>
        <location evidence="8">Cytoplasm</location>
    </subcellularLocation>
</comment>
<comment type="subunit">
    <text evidence="8">Homodimer.</text>
</comment>
<keyword evidence="4 8" id="KW-0540">Nuclease</keyword>
<dbReference type="PROSITE" id="PS50137">
    <property type="entry name" value="DS_RBD"/>
    <property type="match status" value="1"/>
</dbReference>
<dbReference type="NCBIfam" id="TIGR02191">
    <property type="entry name" value="RNaseIII"/>
    <property type="match status" value="1"/>
</dbReference>
<feature type="binding site" evidence="8">
    <location>
        <position position="149"/>
    </location>
    <ligand>
        <name>Mg(2+)</name>
        <dbReference type="ChEBI" id="CHEBI:18420"/>
    </ligand>
</feature>
<keyword evidence="8" id="KW-0819">tRNA processing</keyword>
<dbReference type="Pfam" id="PF00035">
    <property type="entry name" value="dsrm"/>
    <property type="match status" value="1"/>
</dbReference>
<dbReference type="EC" id="3.1.26.3" evidence="8"/>
<dbReference type="InterPro" id="IPR000999">
    <property type="entry name" value="RNase_III_dom"/>
</dbReference>
<comment type="similarity">
    <text evidence="2">Belongs to the ribonuclease III family.</text>
</comment>
<evidence type="ECO:0000256" key="2">
    <source>
        <dbReference type="ARBA" id="ARBA00010183"/>
    </source>
</evidence>
<feature type="domain" description="DRBM" evidence="9">
    <location>
        <begin position="185"/>
        <end position="254"/>
    </location>
</feature>
<keyword evidence="5 8" id="KW-0255">Endonuclease</keyword>